<dbReference type="Gene3D" id="1.25.40.90">
    <property type="match status" value="1"/>
</dbReference>
<dbReference type="AlphaFoldDB" id="A0A061HS18"/>
<reference evidence="4" key="3">
    <citation type="submission" date="2018-07" db="EMBL/GenBank/DDBJ databases">
        <authorList>
            <person name="Quirk P.G."/>
            <person name="Krulwich T.A."/>
        </authorList>
    </citation>
    <scope>NUCLEOTIDE SEQUENCE</scope>
    <source>
        <strain evidence="4">96224</strain>
    </source>
</reference>
<evidence type="ECO:0000256" key="1">
    <source>
        <dbReference type="SAM" id="MobiDB-lite"/>
    </source>
</evidence>
<dbReference type="GO" id="GO:0048471">
    <property type="term" value="C:perinuclear region of cytoplasm"/>
    <property type="evidence" value="ECO:0007669"/>
    <property type="project" value="TreeGrafter"/>
</dbReference>
<feature type="compositionally biased region" description="Polar residues" evidence="1">
    <location>
        <begin position="407"/>
        <end position="417"/>
    </location>
</feature>
<dbReference type="Proteomes" id="UP000053110">
    <property type="component" value="Unassembled WGS sequence"/>
</dbReference>
<evidence type="ECO:0000313" key="3">
    <source>
        <dbReference type="EMBL" id="EPQ67440.1"/>
    </source>
</evidence>
<evidence type="ECO:0000313" key="5">
    <source>
        <dbReference type="Proteomes" id="UP000053110"/>
    </source>
</evidence>
<dbReference type="GO" id="GO:0006874">
    <property type="term" value="P:intracellular calcium ion homeostasis"/>
    <property type="evidence" value="ECO:0007669"/>
    <property type="project" value="TreeGrafter"/>
</dbReference>
<dbReference type="PROSITE" id="PS51391">
    <property type="entry name" value="CID"/>
    <property type="match status" value="1"/>
</dbReference>
<dbReference type="PANTHER" id="PTHR12323:SF0">
    <property type="entry name" value="CALCIUM HOMEOSTASIS ENDOPLASMIC RETICULUM PROTEIN"/>
    <property type="match status" value="1"/>
</dbReference>
<feature type="compositionally biased region" description="Basic and acidic residues" evidence="1">
    <location>
        <begin position="336"/>
        <end position="345"/>
    </location>
</feature>
<evidence type="ECO:0000313" key="4">
    <source>
        <dbReference type="EMBL" id="SUZ07359.1"/>
    </source>
</evidence>
<feature type="compositionally biased region" description="Polar residues" evidence="1">
    <location>
        <begin position="464"/>
        <end position="524"/>
    </location>
</feature>
<protein>
    <submittedName>
        <fullName evidence="4">Bgt-269</fullName>
    </submittedName>
</protein>
<proteinExistence type="predicted"/>
<feature type="compositionally biased region" description="Low complexity" evidence="1">
    <location>
        <begin position="373"/>
        <end position="382"/>
    </location>
</feature>
<gene>
    <name evidence="3" type="ORF">BGT96224_269</name>
    <name evidence="4" type="ORF">BGT96224V2_LOCUS383</name>
</gene>
<dbReference type="Pfam" id="PF04818">
    <property type="entry name" value="CID"/>
    <property type="match status" value="1"/>
</dbReference>
<name>A0A061HS18_BLUGR</name>
<dbReference type="HOGENOM" id="CLU_021915_1_0_1"/>
<feature type="region of interest" description="Disordered" evidence="1">
    <location>
        <begin position="464"/>
        <end position="540"/>
    </location>
</feature>
<feature type="domain" description="CID" evidence="2">
    <location>
        <begin position="25"/>
        <end position="182"/>
    </location>
</feature>
<accession>A0A061HS18</accession>
<organism evidence="4">
    <name type="scientific">Blumeria graminis f. sp. tritici 96224</name>
    <dbReference type="NCBI Taxonomy" id="1268274"/>
    <lineage>
        <taxon>Eukaryota</taxon>
        <taxon>Fungi</taxon>
        <taxon>Dikarya</taxon>
        <taxon>Ascomycota</taxon>
        <taxon>Pezizomycotina</taxon>
        <taxon>Leotiomycetes</taxon>
        <taxon>Erysiphales</taxon>
        <taxon>Erysiphaceae</taxon>
        <taxon>Blumeria</taxon>
    </lineage>
</organism>
<evidence type="ECO:0000259" key="2">
    <source>
        <dbReference type="PROSITE" id="PS51391"/>
    </source>
</evidence>
<dbReference type="InterPro" id="IPR008942">
    <property type="entry name" value="ENTH_VHS"/>
</dbReference>
<dbReference type="EMBL" id="KE373552">
    <property type="protein sequence ID" value="EPQ67440.1"/>
    <property type="molecule type" value="Genomic_DNA"/>
</dbReference>
<dbReference type="PANTHER" id="PTHR12323">
    <property type="entry name" value="SR-RELATED CTD ASSOCIATED FACTOR 6"/>
    <property type="match status" value="1"/>
</dbReference>
<dbReference type="EMBL" id="UIGY01000001">
    <property type="protein sequence ID" value="SUZ07359.1"/>
    <property type="molecule type" value="Genomic_DNA"/>
</dbReference>
<dbReference type="OrthoDB" id="21470at2759"/>
<feature type="region of interest" description="Disordered" evidence="1">
    <location>
        <begin position="326"/>
        <end position="425"/>
    </location>
</feature>
<reference evidence="5" key="1">
    <citation type="journal article" date="2013" name="Nat. Genet.">
        <title>The wheat powdery mildew genome shows the unique evolution of an obligate biotroph.</title>
        <authorList>
            <person name="Wicker T."/>
            <person name="Oberhaensli S."/>
            <person name="Parlange F."/>
            <person name="Buchmann J.P."/>
            <person name="Shatalina M."/>
            <person name="Roffler S."/>
            <person name="Ben-David R."/>
            <person name="Dolezel J."/>
            <person name="Simkova H."/>
            <person name="Schulze-Lefert P."/>
            <person name="Spanu P.D."/>
            <person name="Bruggmann R."/>
            <person name="Amselem J."/>
            <person name="Quesneville H."/>
            <person name="Ver Loren van Themaat E."/>
            <person name="Paape T."/>
            <person name="Shimizu K.K."/>
            <person name="Keller B."/>
        </authorList>
    </citation>
    <scope>NUCLEOTIDE SEQUENCE [LARGE SCALE GENOMIC DNA]</scope>
    <source>
        <strain evidence="5">96224</strain>
    </source>
</reference>
<reference evidence="3" key="2">
    <citation type="submission" date="2013-01" db="EMBL/GenBank/DDBJ databases">
        <title>The wheat powdery mildew genome reveals unique evolution of an obligate biotroph.</title>
        <authorList>
            <person name="Oberhaensli S."/>
            <person name="Wicker T."/>
            <person name="Keller B."/>
        </authorList>
    </citation>
    <scope>NUCLEOTIDE SEQUENCE</scope>
    <source>
        <strain evidence="3">96224</strain>
    </source>
</reference>
<dbReference type="InterPro" id="IPR006569">
    <property type="entry name" value="CID_dom"/>
</dbReference>
<feature type="non-terminal residue" evidence="4">
    <location>
        <position position="540"/>
    </location>
</feature>
<sequence>MTSHQLAIAKASFSVGLLRPDPVVVTREEIGRFHSLLKAVTIKCSSENVQKCKQWILENIFQSAARSSALGKYLTTFTASLGTSEGKKEPGLEREPSVRRQRLHLTYLVNDLLYHGKYRGNDASICSKIQPMLMSLFGSCASFRGYPKHNRKILDLLDLWTDKDYYSPDFIDRLRETVANAQEAGQHIEASTDPASKIDGNLRSKSTPYVMPASHGDPMTPWYDLPAGNLMPHIVPNSTRPINPDLIKPLRFLAGPADEILVQAVKNLLDDVEIIFGKELDHEDKIPNDVDELGQIIIIDEITGDVIDGEGYYGWSRKFCEKMKNRKNGFGSTRNDQGRDYERNRSSSPEVRKRRYSSSDESPDNSRRRRRQSYSSSRSMSPVERRNENSQMGLSSKSRSRSRSLSVEETSNMTIQSDGAPCQPQITQNLFPQNHGVNANFPPFIPPSFQNAPFSVPNQQYGFSQPPRQLPQNQISANWPTPSPGNLASNFHTPQLGQLHQQPNQNPQYGPSGWQRNYGNSYGRNSAYRGGRGGHRGRGW</sequence>